<evidence type="ECO:0000313" key="5">
    <source>
        <dbReference type="Proteomes" id="UP000441523"/>
    </source>
</evidence>
<evidence type="ECO:0000259" key="3">
    <source>
        <dbReference type="PROSITE" id="PS50042"/>
    </source>
</evidence>
<proteinExistence type="predicted"/>
<dbReference type="Pfam" id="PF10688">
    <property type="entry name" value="Imp-YgjV"/>
    <property type="match status" value="1"/>
</dbReference>
<evidence type="ECO:0000256" key="1">
    <source>
        <dbReference type="SAM" id="MobiDB-lite"/>
    </source>
</evidence>
<dbReference type="RefSeq" id="WP_150964848.1">
    <property type="nucleotide sequence ID" value="NZ_VZZJ01000015.1"/>
</dbReference>
<dbReference type="EMBL" id="VZZJ01000015">
    <property type="protein sequence ID" value="KAB1072103.1"/>
    <property type="molecule type" value="Genomic_DNA"/>
</dbReference>
<protein>
    <submittedName>
        <fullName evidence="4">Cyclic nucleotide-binding domain-containing protein</fullName>
    </submittedName>
</protein>
<feature type="transmembrane region" description="Helical" evidence="2">
    <location>
        <begin position="32"/>
        <end position="52"/>
    </location>
</feature>
<keyword evidence="2" id="KW-1133">Transmembrane helix</keyword>
<dbReference type="InterPro" id="IPR000595">
    <property type="entry name" value="cNMP-bd_dom"/>
</dbReference>
<gene>
    <name evidence="4" type="ORF">F6X51_16880</name>
</gene>
<feature type="region of interest" description="Disordered" evidence="1">
    <location>
        <begin position="194"/>
        <end position="219"/>
    </location>
</feature>
<keyword evidence="2" id="KW-0472">Membrane</keyword>
<accession>A0A6N6MPD1</accession>
<dbReference type="Gene3D" id="2.60.120.10">
    <property type="entry name" value="Jelly Rolls"/>
    <property type="match status" value="1"/>
</dbReference>
<dbReference type="InterPro" id="IPR019629">
    <property type="entry name" value="Uncharacterised_HI1736/YgjV"/>
</dbReference>
<dbReference type="Pfam" id="PF00027">
    <property type="entry name" value="cNMP_binding"/>
    <property type="match status" value="1"/>
</dbReference>
<keyword evidence="2" id="KW-0812">Transmembrane</keyword>
<dbReference type="InterPro" id="IPR018490">
    <property type="entry name" value="cNMP-bd_dom_sf"/>
</dbReference>
<dbReference type="SMART" id="SM00100">
    <property type="entry name" value="cNMP"/>
    <property type="match status" value="1"/>
</dbReference>
<evidence type="ECO:0000256" key="2">
    <source>
        <dbReference type="SAM" id="Phobius"/>
    </source>
</evidence>
<evidence type="ECO:0000313" key="4">
    <source>
        <dbReference type="EMBL" id="KAB1072103.1"/>
    </source>
</evidence>
<dbReference type="Proteomes" id="UP000441523">
    <property type="component" value="Unassembled WGS sequence"/>
</dbReference>
<comment type="caution">
    <text evidence="4">The sequence shown here is derived from an EMBL/GenBank/DDBJ whole genome shotgun (WGS) entry which is preliminary data.</text>
</comment>
<sequence>MNGIEAIGYLGTVLTVAASAMSTMIPLRIVALMASVAVITYGFLIGSMPVVLTEAIQIPFNAFRLYQMVRLVRDAERAADGDLSLDWLKPFGQGRRFRAGETLFREGEPATELFYVESGLFRIPEHAIAVGPGAIVGELGMLSPGNLRTGSLVCVADGSARCIAYSEVRQLYYQNPEFGFYFLKLTSERLFQSARRQGPGQGAGQVAGQGRVPAGTGML</sequence>
<feature type="transmembrane region" description="Helical" evidence="2">
    <location>
        <begin position="6"/>
        <end position="25"/>
    </location>
</feature>
<dbReference type="AlphaFoldDB" id="A0A6N6MPD1"/>
<feature type="compositionally biased region" description="Low complexity" evidence="1">
    <location>
        <begin position="208"/>
        <end position="219"/>
    </location>
</feature>
<name>A0A6N6MPD1_9HYPH</name>
<feature type="domain" description="Cyclic nucleotide-binding" evidence="3">
    <location>
        <begin position="95"/>
        <end position="171"/>
    </location>
</feature>
<dbReference type="PROSITE" id="PS50042">
    <property type="entry name" value="CNMP_BINDING_3"/>
    <property type="match status" value="1"/>
</dbReference>
<dbReference type="SUPFAM" id="SSF51206">
    <property type="entry name" value="cAMP-binding domain-like"/>
    <property type="match status" value="1"/>
</dbReference>
<dbReference type="CDD" id="cd00038">
    <property type="entry name" value="CAP_ED"/>
    <property type="match status" value="1"/>
</dbReference>
<organism evidence="4 5">
    <name type="scientific">Methylobacterium planeticum</name>
    <dbReference type="NCBI Taxonomy" id="2615211"/>
    <lineage>
        <taxon>Bacteria</taxon>
        <taxon>Pseudomonadati</taxon>
        <taxon>Pseudomonadota</taxon>
        <taxon>Alphaproteobacteria</taxon>
        <taxon>Hyphomicrobiales</taxon>
        <taxon>Methylobacteriaceae</taxon>
        <taxon>Methylobacterium</taxon>
    </lineage>
</organism>
<keyword evidence="5" id="KW-1185">Reference proteome</keyword>
<reference evidence="4 5" key="1">
    <citation type="submission" date="2019-09" db="EMBL/GenBank/DDBJ databases">
        <title>YIM 132548 draft genome.</title>
        <authorList>
            <person name="Jiang L."/>
        </authorList>
    </citation>
    <scope>NUCLEOTIDE SEQUENCE [LARGE SCALE GENOMIC DNA]</scope>
    <source>
        <strain evidence="4 5">YIM 132548</strain>
    </source>
</reference>
<dbReference type="InterPro" id="IPR014710">
    <property type="entry name" value="RmlC-like_jellyroll"/>
</dbReference>